<dbReference type="Pfam" id="PF09966">
    <property type="entry name" value="DUF2200"/>
    <property type="match status" value="1"/>
</dbReference>
<reference evidence="1" key="1">
    <citation type="journal article" date="2013" name="PLoS ONE">
        <title>Metagenomic insights into the carbohydrate-active enzymes carried by the microorganisms adhering to solid digesta in the rumen of cows.</title>
        <authorList>
            <person name="Wang L."/>
            <person name="Hatem A."/>
            <person name="Catalyurek U.V."/>
            <person name="Morrison M."/>
            <person name="Yu Z."/>
        </authorList>
    </citation>
    <scope>NUCLEOTIDE SEQUENCE</scope>
</reference>
<evidence type="ECO:0008006" key="2">
    <source>
        <dbReference type="Google" id="ProtNLM"/>
    </source>
</evidence>
<dbReference type="AlphaFoldDB" id="W0FN09"/>
<dbReference type="Gene3D" id="1.10.8.290">
    <property type="entry name" value="uncharacterized protein sp1917 domain"/>
    <property type="match status" value="1"/>
</dbReference>
<proteinExistence type="predicted"/>
<dbReference type="PIRSF" id="PIRSF033199">
    <property type="entry name" value="UCP033199"/>
    <property type="match status" value="1"/>
</dbReference>
<dbReference type="EMBL" id="KC246791">
    <property type="protein sequence ID" value="AHF24365.1"/>
    <property type="molecule type" value="Genomic_DNA"/>
</dbReference>
<accession>W0FN09</accession>
<sequence>MRQSVFDMKFAKIYPALVQKAERKGRIRAEVDEITAWLTGYSFTQIEEALSSDITYGDFLSNAPAYNSRAELIKGKVCGVQVETIEDPLMKRVRQLDKLVDELAKGKSLEEIKR</sequence>
<organism evidence="1">
    <name type="scientific">uncultured bacterium Contig575</name>
    <dbReference type="NCBI Taxonomy" id="1393592"/>
    <lineage>
        <taxon>Bacteria</taxon>
        <taxon>environmental samples</taxon>
    </lineage>
</organism>
<dbReference type="InterPro" id="IPR023204">
    <property type="entry name" value="SP1917_dom_sf"/>
</dbReference>
<evidence type="ECO:0000313" key="1">
    <source>
        <dbReference type="EMBL" id="AHF24365.1"/>
    </source>
</evidence>
<dbReference type="InterPro" id="IPR014580">
    <property type="entry name" value="UCP033199"/>
</dbReference>
<protein>
    <recommendedName>
        <fullName evidence="2">DUF2200 domain-containing protein</fullName>
    </recommendedName>
</protein>
<name>W0FN09_9BACT</name>